<name>A0AAE6XS79_9MICO</name>
<dbReference type="RefSeq" id="WP_072174640.1">
    <property type="nucleotide sequence ID" value="NZ_CP012573.1"/>
</dbReference>
<accession>A0AAE6XS79</accession>
<dbReference type="EMBL" id="CP048049">
    <property type="protein sequence ID" value="QIS45635.1"/>
    <property type="molecule type" value="Genomic_DNA"/>
</dbReference>
<feature type="region of interest" description="Disordered" evidence="1">
    <location>
        <begin position="44"/>
        <end position="63"/>
    </location>
</feature>
<dbReference type="InterPro" id="IPR023895">
    <property type="entry name" value="Thiopep_bacteriocin_prcur"/>
</dbReference>
<evidence type="ECO:0000313" key="3">
    <source>
        <dbReference type="Proteomes" id="UP000503164"/>
    </source>
</evidence>
<dbReference type="NCBIfam" id="TIGR03892">
    <property type="entry name" value="thiopep_precurs"/>
    <property type="match status" value="1"/>
</dbReference>
<organism evidence="2 3">
    <name type="scientific">Clavibacter capsici</name>
    <dbReference type="NCBI Taxonomy" id="1874630"/>
    <lineage>
        <taxon>Bacteria</taxon>
        <taxon>Bacillati</taxon>
        <taxon>Actinomycetota</taxon>
        <taxon>Actinomycetes</taxon>
        <taxon>Micrococcales</taxon>
        <taxon>Microbacteriaceae</taxon>
        <taxon>Clavibacter</taxon>
    </lineage>
</organism>
<proteinExistence type="predicted"/>
<evidence type="ECO:0000256" key="1">
    <source>
        <dbReference type="SAM" id="MobiDB-lite"/>
    </source>
</evidence>
<dbReference type="AlphaFoldDB" id="A0AAE6XS79"/>
<keyword evidence="3" id="KW-1185">Reference proteome</keyword>
<dbReference type="Proteomes" id="UP000503164">
    <property type="component" value="Chromosome"/>
</dbReference>
<sequence>MRKKETTVNNLASLAAELDAFEIDTLEVKDYVDYSEMAFGSTCSSSSSSSCSSTCASCCASTSSCATV</sequence>
<dbReference type="NCBIfam" id="NF033400">
    <property type="entry name" value="thiazolyl_B"/>
    <property type="match status" value="1"/>
</dbReference>
<reference evidence="2 3" key="1">
    <citation type="journal article" date="2020" name="Mol. Plant Pathol.">
        <title>Plasmid composition and the chpG gene determine the virulence level of Clavibacter capsici natural isolates in pepper.</title>
        <authorList>
            <person name="Hwang I.S."/>
            <person name="Lee H.M."/>
            <person name="Oh E.J."/>
            <person name="Lee S."/>
            <person name="Heu S."/>
            <person name="Oh C.S."/>
        </authorList>
    </citation>
    <scope>NUCLEOTIDE SEQUENCE [LARGE SCALE GENOMIC DNA]</scope>
    <source>
        <strain evidence="2 3">1101</strain>
    </source>
</reference>
<evidence type="ECO:0000313" key="2">
    <source>
        <dbReference type="EMBL" id="QIS45635.1"/>
    </source>
</evidence>
<protein>
    <submittedName>
        <fullName evidence="2">Thiazolylpeptide-type bacteriocin</fullName>
    </submittedName>
</protein>
<gene>
    <name evidence="2" type="ORF">GW570_11330</name>
</gene>